<accession>A0ACC0EZH2</accession>
<gene>
    <name evidence="1" type="ORF">MJO28_000931</name>
</gene>
<organism evidence="1 2">
    <name type="scientific">Puccinia striiformis f. sp. tritici</name>
    <dbReference type="NCBI Taxonomy" id="168172"/>
    <lineage>
        <taxon>Eukaryota</taxon>
        <taxon>Fungi</taxon>
        <taxon>Dikarya</taxon>
        <taxon>Basidiomycota</taxon>
        <taxon>Pucciniomycotina</taxon>
        <taxon>Pucciniomycetes</taxon>
        <taxon>Pucciniales</taxon>
        <taxon>Pucciniaceae</taxon>
        <taxon>Puccinia</taxon>
    </lineage>
</organism>
<protein>
    <submittedName>
        <fullName evidence="1">Uncharacterized protein</fullName>
    </submittedName>
</protein>
<name>A0ACC0EZH2_9BASI</name>
<reference evidence="2" key="1">
    <citation type="journal article" date="2018" name="BMC Genomics">
        <title>Genomic insights into host adaptation between the wheat stripe rust pathogen (Puccinia striiformis f. sp. tritici) and the barley stripe rust pathogen (Puccinia striiformis f. sp. hordei).</title>
        <authorList>
            <person name="Xia C."/>
            <person name="Wang M."/>
            <person name="Yin C."/>
            <person name="Cornejo O.E."/>
            <person name="Hulbert S.H."/>
            <person name="Chen X."/>
        </authorList>
    </citation>
    <scope>NUCLEOTIDE SEQUENCE [LARGE SCALE GENOMIC DNA]</scope>
    <source>
        <strain evidence="2">93-210</strain>
    </source>
</reference>
<dbReference type="Proteomes" id="UP001060170">
    <property type="component" value="Chromosome 1"/>
</dbReference>
<evidence type="ECO:0000313" key="2">
    <source>
        <dbReference type="Proteomes" id="UP001060170"/>
    </source>
</evidence>
<reference evidence="1 2" key="3">
    <citation type="journal article" date="2022" name="Microbiol. Spectr.">
        <title>Folding features and dynamics of 3D genome architecture in plant fungal pathogens.</title>
        <authorList>
            <person name="Xia C."/>
        </authorList>
    </citation>
    <scope>NUCLEOTIDE SEQUENCE [LARGE SCALE GENOMIC DNA]</scope>
    <source>
        <strain evidence="1 2">93-210</strain>
    </source>
</reference>
<dbReference type="EMBL" id="CM045865">
    <property type="protein sequence ID" value="KAI7962837.1"/>
    <property type="molecule type" value="Genomic_DNA"/>
</dbReference>
<keyword evidence="2" id="KW-1185">Reference proteome</keyword>
<reference evidence="2" key="2">
    <citation type="journal article" date="2018" name="Mol. Plant Microbe Interact.">
        <title>Genome sequence resources for the wheat stripe rust pathogen (Puccinia striiformis f. sp. tritici) and the barley stripe rust pathogen (Puccinia striiformis f. sp. hordei).</title>
        <authorList>
            <person name="Xia C."/>
            <person name="Wang M."/>
            <person name="Yin C."/>
            <person name="Cornejo O.E."/>
            <person name="Hulbert S.H."/>
            <person name="Chen X."/>
        </authorList>
    </citation>
    <scope>NUCLEOTIDE SEQUENCE [LARGE SCALE GENOMIC DNA]</scope>
    <source>
        <strain evidence="2">93-210</strain>
    </source>
</reference>
<sequence length="112" mass="11979">MVQVPPSSVICDTLPGLLDNLWTAMHHPKVMISEVASDAFAGLLCFTSAGESTTCDKCWVMVIQQAQKGFKLDTCDAIHGTLLGIKVLILEDGTGPMSGRLVTLDSLSELMI</sequence>
<comment type="caution">
    <text evidence="1">The sequence shown here is derived from an EMBL/GenBank/DDBJ whole genome shotgun (WGS) entry which is preliminary data.</text>
</comment>
<proteinExistence type="predicted"/>
<evidence type="ECO:0000313" key="1">
    <source>
        <dbReference type="EMBL" id="KAI7962837.1"/>
    </source>
</evidence>